<proteinExistence type="predicted"/>
<dbReference type="PANTHER" id="PTHR43133:SF51">
    <property type="entry name" value="RNA POLYMERASE SIGMA FACTOR"/>
    <property type="match status" value="1"/>
</dbReference>
<dbReference type="InterPro" id="IPR014284">
    <property type="entry name" value="RNA_pol_sigma-70_dom"/>
</dbReference>
<dbReference type="InterPro" id="IPR039425">
    <property type="entry name" value="RNA_pol_sigma-70-like"/>
</dbReference>
<dbReference type="PATRIC" id="fig|742737.3.peg.3648"/>
<dbReference type="Pfam" id="PF04542">
    <property type="entry name" value="Sigma70_r2"/>
    <property type="match status" value="1"/>
</dbReference>
<dbReference type="Gene3D" id="1.10.1740.10">
    <property type="match status" value="1"/>
</dbReference>
<dbReference type="Proteomes" id="UP000005384">
    <property type="component" value="Unassembled WGS sequence"/>
</dbReference>
<dbReference type="OrthoDB" id="9784984at2"/>
<keyword evidence="3" id="KW-0804">Transcription</keyword>
<dbReference type="HOGENOM" id="CLU_047691_0_0_9"/>
<keyword evidence="6" id="KW-1185">Reference proteome</keyword>
<dbReference type="NCBIfam" id="TIGR02937">
    <property type="entry name" value="sigma70-ECF"/>
    <property type="match status" value="1"/>
</dbReference>
<dbReference type="PANTHER" id="PTHR43133">
    <property type="entry name" value="RNA POLYMERASE ECF-TYPE SIGMA FACTO"/>
    <property type="match status" value="1"/>
</dbReference>
<evidence type="ECO:0000313" key="6">
    <source>
        <dbReference type="Proteomes" id="UP000005384"/>
    </source>
</evidence>
<dbReference type="AlphaFoldDB" id="G5IJJ2"/>
<dbReference type="InterPro" id="IPR013325">
    <property type="entry name" value="RNA_pol_sigma_r2"/>
</dbReference>
<sequence length="280" mass="31926">MNQQETNRLIDLALDGNAEGLEQLLASVQDMVFNLSLRMLGTVPDAEDAAQDILVRIMTSLSTFRKESSFQTWVYRIATNYLINYKKSMFARQPLDFEFYGNDIKYAAVDETEQLVDEMTRETMAEELKMSCTNVMLQCLDAESRCIFVLGTMFKVDSKIAGEILDMTAENYRQRLSRIRRKVGDFLAEYCGLSGSGCCSCKKRVGYAIAQHRINPERPDFLQLKPVDKGTMSEFKNEMEKLDELSLLFEELPDYQSPAAVKERISALIQSSQFQAIQSL</sequence>
<dbReference type="GO" id="GO:0006352">
    <property type="term" value="P:DNA-templated transcription initiation"/>
    <property type="evidence" value="ECO:0007669"/>
    <property type="project" value="InterPro"/>
</dbReference>
<dbReference type="GO" id="GO:0016987">
    <property type="term" value="F:sigma factor activity"/>
    <property type="evidence" value="ECO:0007669"/>
    <property type="project" value="UniProtKB-KW"/>
</dbReference>
<name>G5IJJ2_9FIRM</name>
<keyword evidence="2" id="KW-0731">Sigma factor</keyword>
<organism evidence="5 6">
    <name type="scientific">Hungatella hathewayi WAL-18680</name>
    <dbReference type="NCBI Taxonomy" id="742737"/>
    <lineage>
        <taxon>Bacteria</taxon>
        <taxon>Bacillati</taxon>
        <taxon>Bacillota</taxon>
        <taxon>Clostridia</taxon>
        <taxon>Lachnospirales</taxon>
        <taxon>Lachnospiraceae</taxon>
        <taxon>Hungatella</taxon>
    </lineage>
</organism>
<evidence type="ECO:0000256" key="3">
    <source>
        <dbReference type="ARBA" id="ARBA00023163"/>
    </source>
</evidence>
<evidence type="ECO:0000259" key="4">
    <source>
        <dbReference type="Pfam" id="PF04542"/>
    </source>
</evidence>
<keyword evidence="1" id="KW-0805">Transcription regulation</keyword>
<accession>G5IJJ2</accession>
<evidence type="ECO:0000256" key="1">
    <source>
        <dbReference type="ARBA" id="ARBA00023015"/>
    </source>
</evidence>
<dbReference type="EMBL" id="ADLN01000104">
    <property type="protein sequence ID" value="EHI58212.1"/>
    <property type="molecule type" value="Genomic_DNA"/>
</dbReference>
<dbReference type="SUPFAM" id="SSF88946">
    <property type="entry name" value="Sigma2 domain of RNA polymerase sigma factors"/>
    <property type="match status" value="1"/>
</dbReference>
<gene>
    <name evidence="5" type="ORF">HMPREF9473_03670</name>
</gene>
<dbReference type="RefSeq" id="WP_006781661.1">
    <property type="nucleotide sequence ID" value="NZ_CP040506.1"/>
</dbReference>
<comment type="caution">
    <text evidence="5">The sequence shown here is derived from an EMBL/GenBank/DDBJ whole genome shotgun (WGS) entry which is preliminary data.</text>
</comment>
<evidence type="ECO:0000313" key="5">
    <source>
        <dbReference type="EMBL" id="EHI58212.1"/>
    </source>
</evidence>
<dbReference type="InterPro" id="IPR007627">
    <property type="entry name" value="RNA_pol_sigma70_r2"/>
</dbReference>
<feature type="domain" description="RNA polymerase sigma-70 region 2" evidence="4">
    <location>
        <begin position="26"/>
        <end position="87"/>
    </location>
</feature>
<protein>
    <recommendedName>
        <fullName evidence="4">RNA polymerase sigma-70 region 2 domain-containing protein</fullName>
    </recommendedName>
</protein>
<evidence type="ECO:0000256" key="2">
    <source>
        <dbReference type="ARBA" id="ARBA00023082"/>
    </source>
</evidence>
<reference evidence="5 6" key="1">
    <citation type="submission" date="2011-08" db="EMBL/GenBank/DDBJ databases">
        <title>The Genome Sequence of Clostridium hathewayi WAL-18680.</title>
        <authorList>
            <consortium name="The Broad Institute Genome Sequencing Platform"/>
            <person name="Earl A."/>
            <person name="Ward D."/>
            <person name="Feldgarden M."/>
            <person name="Gevers D."/>
            <person name="Finegold S.M."/>
            <person name="Summanen P.H."/>
            <person name="Molitoris D.R."/>
            <person name="Song M."/>
            <person name="Daigneault M."/>
            <person name="Allen-Vercoe E."/>
            <person name="Young S.K."/>
            <person name="Zeng Q."/>
            <person name="Gargeya S."/>
            <person name="Fitzgerald M."/>
            <person name="Haas B."/>
            <person name="Abouelleil A."/>
            <person name="Alvarado L."/>
            <person name="Arachchi H.M."/>
            <person name="Berlin A."/>
            <person name="Brown A."/>
            <person name="Chapman S.B."/>
            <person name="Chen Z."/>
            <person name="Dunbar C."/>
            <person name="Freedman E."/>
            <person name="Gearin G."/>
            <person name="Gellesch M."/>
            <person name="Goldberg J."/>
            <person name="Griggs A."/>
            <person name="Gujja S."/>
            <person name="Heiman D."/>
            <person name="Howarth C."/>
            <person name="Larson L."/>
            <person name="Lui A."/>
            <person name="MacDonald P.J.P."/>
            <person name="Montmayeur A."/>
            <person name="Murphy C."/>
            <person name="Neiman D."/>
            <person name="Pearson M."/>
            <person name="Priest M."/>
            <person name="Roberts A."/>
            <person name="Saif S."/>
            <person name="Shea T."/>
            <person name="Shenoy N."/>
            <person name="Sisk P."/>
            <person name="Stolte C."/>
            <person name="Sykes S."/>
            <person name="Wortman J."/>
            <person name="Nusbaum C."/>
            <person name="Birren B."/>
        </authorList>
    </citation>
    <scope>NUCLEOTIDE SEQUENCE [LARGE SCALE GENOMIC DNA]</scope>
    <source>
        <strain evidence="5 6">WAL-18680</strain>
    </source>
</reference>